<dbReference type="InterPro" id="IPR025641">
    <property type="entry name" value="DUF4340"/>
</dbReference>
<dbReference type="EMBL" id="UINC01147814">
    <property type="protein sequence ID" value="SVD39354.1"/>
    <property type="molecule type" value="Genomic_DNA"/>
</dbReference>
<name>A0A382UYP5_9ZZZZ</name>
<evidence type="ECO:0000259" key="1">
    <source>
        <dbReference type="Pfam" id="PF14238"/>
    </source>
</evidence>
<feature type="domain" description="DUF4340" evidence="1">
    <location>
        <begin position="72"/>
        <end position="230"/>
    </location>
</feature>
<proteinExistence type="predicted"/>
<feature type="non-terminal residue" evidence="2">
    <location>
        <position position="241"/>
    </location>
</feature>
<dbReference type="Pfam" id="PF14238">
    <property type="entry name" value="DUF4340"/>
    <property type="match status" value="1"/>
</dbReference>
<accession>A0A382UYP5</accession>
<protein>
    <recommendedName>
        <fullName evidence="1">DUF4340 domain-containing protein</fullName>
    </recommendedName>
</protein>
<dbReference type="AlphaFoldDB" id="A0A382UYP5"/>
<sequence length="241" mass="27961">MSNKKNKFIVITIFILLLVLLWQLKKENWTDSSAYDFAIEDTSVITKIFMADLKGNTITLERKDNKWCVNTTYKVRRDAIRIILKTISKISVQRPVSESSYNRVITDLATAGVKVEIYQNNEKKPIKIYTIGNNTSDHKGTYMLLKGEDQPYIMHIPGFNGILNPRYGLKGQEVDIHSWRDKSIFKLKSQDILSVTLIDKKEKYSSFNIKNNNGNLSLYNYQNNKVESEKINLAFYLNNFK</sequence>
<reference evidence="2" key="1">
    <citation type="submission" date="2018-05" db="EMBL/GenBank/DDBJ databases">
        <authorList>
            <person name="Lanie J.A."/>
            <person name="Ng W.-L."/>
            <person name="Kazmierczak K.M."/>
            <person name="Andrzejewski T.M."/>
            <person name="Davidsen T.M."/>
            <person name="Wayne K.J."/>
            <person name="Tettelin H."/>
            <person name="Glass J.I."/>
            <person name="Rusch D."/>
            <person name="Podicherti R."/>
            <person name="Tsui H.-C.T."/>
            <person name="Winkler M.E."/>
        </authorList>
    </citation>
    <scope>NUCLEOTIDE SEQUENCE</scope>
</reference>
<organism evidence="2">
    <name type="scientific">marine metagenome</name>
    <dbReference type="NCBI Taxonomy" id="408172"/>
    <lineage>
        <taxon>unclassified sequences</taxon>
        <taxon>metagenomes</taxon>
        <taxon>ecological metagenomes</taxon>
    </lineage>
</organism>
<evidence type="ECO:0000313" key="2">
    <source>
        <dbReference type="EMBL" id="SVD39354.1"/>
    </source>
</evidence>
<gene>
    <name evidence="2" type="ORF">METZ01_LOCUS392208</name>
</gene>